<dbReference type="GO" id="GO:0003676">
    <property type="term" value="F:nucleic acid binding"/>
    <property type="evidence" value="ECO:0007669"/>
    <property type="project" value="InterPro"/>
</dbReference>
<dbReference type="OrthoDB" id="997707at2759"/>
<sequence length="177" mass="18955">MASWSKCKAPNSSLSTEALTADPSLLEGVLWSKVVKKPPPTWSPPPVGFLKLNSDGVASTDGKMGIGGVIRNPDGCSLISFSEHGGYGPPALAELLAIKKGVDIFLESRWATKHRLVIESDCKNVIEWIKGEATRPQAFASLVSDICLKIERFGMVLRLIPRAVNLTADSLAKAGIE</sequence>
<dbReference type="InterPro" id="IPR036397">
    <property type="entry name" value="RNaseH_sf"/>
</dbReference>
<dbReference type="InterPro" id="IPR012337">
    <property type="entry name" value="RNaseH-like_sf"/>
</dbReference>
<keyword evidence="3" id="KW-1185">Reference proteome</keyword>
<reference evidence="2" key="1">
    <citation type="submission" date="2023-05" db="EMBL/GenBank/DDBJ databases">
        <title>Genome and transcriptome analyses reveal genes involved in the formation of fine ridges on petal epidermal cells in Hibiscus trionum.</title>
        <authorList>
            <person name="Koshimizu S."/>
            <person name="Masuda S."/>
            <person name="Ishii T."/>
            <person name="Shirasu K."/>
            <person name="Hoshino A."/>
            <person name="Arita M."/>
        </authorList>
    </citation>
    <scope>NUCLEOTIDE SEQUENCE</scope>
    <source>
        <strain evidence="2">Hamamatsu line</strain>
    </source>
</reference>
<dbReference type="Proteomes" id="UP001165190">
    <property type="component" value="Unassembled WGS sequence"/>
</dbReference>
<feature type="domain" description="RNase H type-1" evidence="1">
    <location>
        <begin position="53"/>
        <end position="174"/>
    </location>
</feature>
<dbReference type="AlphaFoldDB" id="A0A9W7MP03"/>
<organism evidence="2 3">
    <name type="scientific">Hibiscus trionum</name>
    <name type="common">Flower of an hour</name>
    <dbReference type="NCBI Taxonomy" id="183268"/>
    <lineage>
        <taxon>Eukaryota</taxon>
        <taxon>Viridiplantae</taxon>
        <taxon>Streptophyta</taxon>
        <taxon>Embryophyta</taxon>
        <taxon>Tracheophyta</taxon>
        <taxon>Spermatophyta</taxon>
        <taxon>Magnoliopsida</taxon>
        <taxon>eudicotyledons</taxon>
        <taxon>Gunneridae</taxon>
        <taxon>Pentapetalae</taxon>
        <taxon>rosids</taxon>
        <taxon>malvids</taxon>
        <taxon>Malvales</taxon>
        <taxon>Malvaceae</taxon>
        <taxon>Malvoideae</taxon>
        <taxon>Hibiscus</taxon>
    </lineage>
</organism>
<accession>A0A9W7MP03</accession>
<dbReference type="Gene3D" id="3.30.420.10">
    <property type="entry name" value="Ribonuclease H-like superfamily/Ribonuclease H"/>
    <property type="match status" value="1"/>
</dbReference>
<comment type="caution">
    <text evidence="2">The sequence shown here is derived from an EMBL/GenBank/DDBJ whole genome shotgun (WGS) entry which is preliminary data.</text>
</comment>
<protein>
    <recommendedName>
        <fullName evidence="1">RNase H type-1 domain-containing protein</fullName>
    </recommendedName>
</protein>
<evidence type="ECO:0000313" key="2">
    <source>
        <dbReference type="EMBL" id="GMJ09324.1"/>
    </source>
</evidence>
<dbReference type="EMBL" id="BSYR01000055">
    <property type="protein sequence ID" value="GMJ09324.1"/>
    <property type="molecule type" value="Genomic_DNA"/>
</dbReference>
<dbReference type="InterPro" id="IPR002156">
    <property type="entry name" value="RNaseH_domain"/>
</dbReference>
<dbReference type="GO" id="GO:0004523">
    <property type="term" value="F:RNA-DNA hybrid ribonuclease activity"/>
    <property type="evidence" value="ECO:0007669"/>
    <property type="project" value="InterPro"/>
</dbReference>
<name>A0A9W7MP03_HIBTR</name>
<evidence type="ECO:0000259" key="1">
    <source>
        <dbReference type="Pfam" id="PF13456"/>
    </source>
</evidence>
<gene>
    <name evidence="2" type="ORF">HRI_004601600</name>
</gene>
<dbReference type="PANTHER" id="PTHR47074">
    <property type="entry name" value="BNAC02G40300D PROTEIN"/>
    <property type="match status" value="1"/>
</dbReference>
<dbReference type="Pfam" id="PF13456">
    <property type="entry name" value="RVT_3"/>
    <property type="match status" value="1"/>
</dbReference>
<dbReference type="PANTHER" id="PTHR47074:SF11">
    <property type="entry name" value="REVERSE TRANSCRIPTASE-LIKE PROTEIN"/>
    <property type="match status" value="1"/>
</dbReference>
<evidence type="ECO:0000313" key="3">
    <source>
        <dbReference type="Proteomes" id="UP001165190"/>
    </source>
</evidence>
<dbReference type="CDD" id="cd06222">
    <property type="entry name" value="RNase_H_like"/>
    <property type="match status" value="1"/>
</dbReference>
<dbReference type="InterPro" id="IPR044730">
    <property type="entry name" value="RNase_H-like_dom_plant"/>
</dbReference>
<proteinExistence type="predicted"/>
<dbReference type="InterPro" id="IPR052929">
    <property type="entry name" value="RNase_H-like_EbsB-rel"/>
</dbReference>
<dbReference type="SUPFAM" id="SSF53098">
    <property type="entry name" value="Ribonuclease H-like"/>
    <property type="match status" value="1"/>
</dbReference>